<proteinExistence type="predicted"/>
<dbReference type="PANTHER" id="PTHR46368">
    <property type="match status" value="1"/>
</dbReference>
<dbReference type="EnsemblPlants" id="AUR62033252-RA">
    <property type="protein sequence ID" value="AUR62033252-RA:cds"/>
    <property type="gene ID" value="AUR62033252"/>
</dbReference>
<dbReference type="PANTHER" id="PTHR46368:SF4">
    <property type="entry name" value="OS10G0403700 PROTEIN"/>
    <property type="match status" value="1"/>
</dbReference>
<dbReference type="OMA" id="HNALLME"/>
<evidence type="ECO:0000259" key="1">
    <source>
        <dbReference type="Pfam" id="PF01408"/>
    </source>
</evidence>
<dbReference type="GO" id="GO:0000166">
    <property type="term" value="F:nucleotide binding"/>
    <property type="evidence" value="ECO:0007669"/>
    <property type="project" value="InterPro"/>
</dbReference>
<reference evidence="2" key="1">
    <citation type="journal article" date="2017" name="Nature">
        <title>The genome of Chenopodium quinoa.</title>
        <authorList>
            <person name="Jarvis D.E."/>
            <person name="Ho Y.S."/>
            <person name="Lightfoot D.J."/>
            <person name="Schmoeckel S.M."/>
            <person name="Li B."/>
            <person name="Borm T.J.A."/>
            <person name="Ohyanagi H."/>
            <person name="Mineta K."/>
            <person name="Michell C.T."/>
            <person name="Saber N."/>
            <person name="Kharbatia N.M."/>
            <person name="Rupper R.R."/>
            <person name="Sharp A.R."/>
            <person name="Dally N."/>
            <person name="Boughton B.A."/>
            <person name="Woo Y.H."/>
            <person name="Gao G."/>
            <person name="Schijlen E.G.W.M."/>
            <person name="Guo X."/>
            <person name="Momin A.A."/>
            <person name="Negrao S."/>
            <person name="Al-Babili S."/>
            <person name="Gehring C."/>
            <person name="Roessner U."/>
            <person name="Jung C."/>
            <person name="Murphy K."/>
            <person name="Arold S.T."/>
            <person name="Gojobori T."/>
            <person name="van der Linden C.G."/>
            <person name="van Loo E.N."/>
            <person name="Jellen E.N."/>
            <person name="Maughan P.J."/>
            <person name="Tester M."/>
        </authorList>
    </citation>
    <scope>NUCLEOTIDE SEQUENCE [LARGE SCALE GENOMIC DNA]</scope>
    <source>
        <strain evidence="2">cv. PI 614886</strain>
    </source>
</reference>
<protein>
    <recommendedName>
        <fullName evidence="1">Gfo/Idh/MocA-like oxidoreductase N-terminal domain-containing protein</fullName>
    </recommendedName>
</protein>
<evidence type="ECO:0000313" key="2">
    <source>
        <dbReference type="EnsemblPlants" id="AUR62033252-RA:cds"/>
    </source>
</evidence>
<reference evidence="2" key="2">
    <citation type="submission" date="2021-03" db="UniProtKB">
        <authorList>
            <consortium name="EnsemblPlants"/>
        </authorList>
    </citation>
    <scope>IDENTIFICATION</scope>
</reference>
<dbReference type="SUPFAM" id="SSF51735">
    <property type="entry name" value="NAD(P)-binding Rossmann-fold domains"/>
    <property type="match status" value="1"/>
</dbReference>
<dbReference type="InterPro" id="IPR000683">
    <property type="entry name" value="Gfo/Idh/MocA-like_OxRdtase_N"/>
</dbReference>
<accession>A0A803MPQ1</accession>
<feature type="domain" description="Gfo/Idh/MocA-like oxidoreductase N-terminal" evidence="1">
    <location>
        <begin position="8"/>
        <end position="110"/>
    </location>
</feature>
<dbReference type="Proteomes" id="UP000596660">
    <property type="component" value="Unplaced"/>
</dbReference>
<dbReference type="InterPro" id="IPR036291">
    <property type="entry name" value="NAD(P)-bd_dom_sf"/>
</dbReference>
<dbReference type="Gene3D" id="3.40.50.720">
    <property type="entry name" value="NAD(P)-binding Rossmann-like Domain"/>
    <property type="match status" value="1"/>
</dbReference>
<evidence type="ECO:0000313" key="3">
    <source>
        <dbReference type="Proteomes" id="UP000596660"/>
    </source>
</evidence>
<dbReference type="Pfam" id="PF01408">
    <property type="entry name" value="GFO_IDH_MocA"/>
    <property type="match status" value="1"/>
</dbReference>
<keyword evidence="3" id="KW-1185">Reference proteome</keyword>
<sequence>MSRAMKLAPNSTLDAIASRSLEKAEAFATQNELLDDQGKLIKTYGSYIELLDDDEVDAIYMPLPTSLHVEWAVLAASKKKHLLLEKPTALNLAQLDQILEACQVNGVQFMDGTMWHHHPRTAKMKQIISNSANFGHIHTVIYSTESDLTIPWQEKTASFVVLQIGSNVSEEVVVETQVPQEALMVQEFGRLVKGIKSCDNNVG</sequence>
<dbReference type="Gramene" id="AUR62033252-RA">
    <property type="protein sequence ID" value="AUR62033252-RA:cds"/>
    <property type="gene ID" value="AUR62033252"/>
</dbReference>
<name>A0A803MPQ1_CHEQI</name>
<organism evidence="2 3">
    <name type="scientific">Chenopodium quinoa</name>
    <name type="common">Quinoa</name>
    <dbReference type="NCBI Taxonomy" id="63459"/>
    <lineage>
        <taxon>Eukaryota</taxon>
        <taxon>Viridiplantae</taxon>
        <taxon>Streptophyta</taxon>
        <taxon>Embryophyta</taxon>
        <taxon>Tracheophyta</taxon>
        <taxon>Spermatophyta</taxon>
        <taxon>Magnoliopsida</taxon>
        <taxon>eudicotyledons</taxon>
        <taxon>Gunneridae</taxon>
        <taxon>Pentapetalae</taxon>
        <taxon>Caryophyllales</taxon>
        <taxon>Chenopodiaceae</taxon>
        <taxon>Chenopodioideae</taxon>
        <taxon>Atripliceae</taxon>
        <taxon>Chenopodium</taxon>
    </lineage>
</organism>
<dbReference type="AlphaFoldDB" id="A0A803MPQ1"/>